<dbReference type="PANTHER" id="PTHR11102">
    <property type="entry name" value="SEL-1-LIKE PROTEIN"/>
    <property type="match status" value="1"/>
</dbReference>
<gene>
    <name evidence="2" type="ORF">H310_03539</name>
</gene>
<dbReference type="OrthoDB" id="2384430at2759"/>
<proteinExistence type="inferred from homology"/>
<dbReference type="STRING" id="157072.A0A024UHL4"/>
<sequence>MEGRAILRVAVAASGMVTGRSFVTFMEKHPTLDEELMRIRSNEVETRARWIKDEDNWRKLPSRVWPVYHPAETERKSLEANTNAFCGSSSSKDNDACHRNRFDLATLLVFNSIDPETGFRMYALLADEGFVDGIVAAGVCLVEGFGVDQDYVRGVEYLQRASRLGHPQADYELAVLHYTGAAAPALPASDELAFALFERAMNQGKFSYATYMVADMLLDQPNPENYGRALRLMYEAAENGHRYARQEVLRFLNGRHKAQLSC</sequence>
<dbReference type="GeneID" id="20080589"/>
<dbReference type="VEuPathDB" id="FungiDB:H310_03539"/>
<dbReference type="SMART" id="SM00671">
    <property type="entry name" value="SEL1"/>
    <property type="match status" value="3"/>
</dbReference>
<comment type="similarity">
    <text evidence="1">Belongs to the sel-1 family.</text>
</comment>
<name>A0A024UHL4_9STRA</name>
<evidence type="ECO:0000256" key="1">
    <source>
        <dbReference type="ARBA" id="ARBA00038101"/>
    </source>
</evidence>
<organism evidence="2">
    <name type="scientific">Aphanomyces invadans</name>
    <dbReference type="NCBI Taxonomy" id="157072"/>
    <lineage>
        <taxon>Eukaryota</taxon>
        <taxon>Sar</taxon>
        <taxon>Stramenopiles</taxon>
        <taxon>Oomycota</taxon>
        <taxon>Saprolegniomycetes</taxon>
        <taxon>Saprolegniales</taxon>
        <taxon>Verrucalvaceae</taxon>
        <taxon>Aphanomyces</taxon>
    </lineage>
</organism>
<dbReference type="AlphaFoldDB" id="A0A024UHL4"/>
<dbReference type="Pfam" id="PF08238">
    <property type="entry name" value="Sel1"/>
    <property type="match status" value="3"/>
</dbReference>
<evidence type="ECO:0000313" key="2">
    <source>
        <dbReference type="EMBL" id="ETW05886.1"/>
    </source>
</evidence>
<dbReference type="InterPro" id="IPR011990">
    <property type="entry name" value="TPR-like_helical_dom_sf"/>
</dbReference>
<dbReference type="GO" id="GO:0005789">
    <property type="term" value="C:endoplasmic reticulum membrane"/>
    <property type="evidence" value="ECO:0007669"/>
    <property type="project" value="TreeGrafter"/>
</dbReference>
<dbReference type="RefSeq" id="XP_008865663.1">
    <property type="nucleotide sequence ID" value="XM_008867441.1"/>
</dbReference>
<dbReference type="EMBL" id="KI913956">
    <property type="protein sequence ID" value="ETW05886.1"/>
    <property type="molecule type" value="Genomic_DNA"/>
</dbReference>
<dbReference type="Gene3D" id="1.25.40.10">
    <property type="entry name" value="Tetratricopeptide repeat domain"/>
    <property type="match status" value="1"/>
</dbReference>
<accession>A0A024UHL4</accession>
<dbReference type="PANTHER" id="PTHR11102:SF147">
    <property type="entry name" value="SEL1L ADAPTOR SUBUNIT OF ERAD E3 UBIQUITIN LIGASE"/>
    <property type="match status" value="1"/>
</dbReference>
<protein>
    <submittedName>
        <fullName evidence="2">Uncharacterized protein</fullName>
    </submittedName>
</protein>
<dbReference type="GO" id="GO:0036503">
    <property type="term" value="P:ERAD pathway"/>
    <property type="evidence" value="ECO:0007669"/>
    <property type="project" value="TreeGrafter"/>
</dbReference>
<dbReference type="InterPro" id="IPR006597">
    <property type="entry name" value="Sel1-like"/>
</dbReference>
<reference evidence="2" key="1">
    <citation type="submission" date="2013-12" db="EMBL/GenBank/DDBJ databases">
        <title>The Genome Sequence of Aphanomyces invadans NJM9701.</title>
        <authorList>
            <consortium name="The Broad Institute Genomics Platform"/>
            <person name="Russ C."/>
            <person name="Tyler B."/>
            <person name="van West P."/>
            <person name="Dieguez-Uribeondo J."/>
            <person name="Young S.K."/>
            <person name="Zeng Q."/>
            <person name="Gargeya S."/>
            <person name="Fitzgerald M."/>
            <person name="Abouelleil A."/>
            <person name="Alvarado L."/>
            <person name="Chapman S.B."/>
            <person name="Gainer-Dewar J."/>
            <person name="Goldberg J."/>
            <person name="Griggs A."/>
            <person name="Gujja S."/>
            <person name="Hansen M."/>
            <person name="Howarth C."/>
            <person name="Imamovic A."/>
            <person name="Ireland A."/>
            <person name="Larimer J."/>
            <person name="McCowan C."/>
            <person name="Murphy C."/>
            <person name="Pearson M."/>
            <person name="Poon T.W."/>
            <person name="Priest M."/>
            <person name="Roberts A."/>
            <person name="Saif S."/>
            <person name="Shea T."/>
            <person name="Sykes S."/>
            <person name="Wortman J."/>
            <person name="Nusbaum C."/>
            <person name="Birren B."/>
        </authorList>
    </citation>
    <scope>NUCLEOTIDE SEQUENCE [LARGE SCALE GENOMIC DNA]</scope>
    <source>
        <strain evidence="2">NJM9701</strain>
    </source>
</reference>
<dbReference type="SUPFAM" id="SSF81901">
    <property type="entry name" value="HCP-like"/>
    <property type="match status" value="1"/>
</dbReference>
<dbReference type="InterPro" id="IPR050767">
    <property type="entry name" value="Sel1_AlgK"/>
</dbReference>